<dbReference type="RefSeq" id="WP_073374735.1">
    <property type="nucleotide sequence ID" value="NZ_FQZK01000001.1"/>
</dbReference>
<dbReference type="GO" id="GO:0016810">
    <property type="term" value="F:hydrolase activity, acting on carbon-nitrogen (but not peptide) bonds"/>
    <property type="evidence" value="ECO:0007669"/>
    <property type="project" value="InterPro"/>
</dbReference>
<dbReference type="Gene3D" id="2.30.40.10">
    <property type="entry name" value="Urease, subunit C, domain 1"/>
    <property type="match status" value="1"/>
</dbReference>
<evidence type="ECO:0000256" key="1">
    <source>
        <dbReference type="ARBA" id="ARBA00022801"/>
    </source>
</evidence>
<organism evidence="3 4">
    <name type="scientific">Nocardiopsis flavescens</name>
    <dbReference type="NCBI Taxonomy" id="758803"/>
    <lineage>
        <taxon>Bacteria</taxon>
        <taxon>Bacillati</taxon>
        <taxon>Actinomycetota</taxon>
        <taxon>Actinomycetes</taxon>
        <taxon>Streptosporangiales</taxon>
        <taxon>Nocardiopsidaceae</taxon>
        <taxon>Nocardiopsis</taxon>
    </lineage>
</organism>
<evidence type="ECO:0000259" key="2">
    <source>
        <dbReference type="Pfam" id="PF01979"/>
    </source>
</evidence>
<dbReference type="InterPro" id="IPR032466">
    <property type="entry name" value="Metal_Hydrolase"/>
</dbReference>
<evidence type="ECO:0000313" key="4">
    <source>
        <dbReference type="Proteomes" id="UP000184452"/>
    </source>
</evidence>
<dbReference type="OrthoDB" id="3189065at2"/>
<gene>
    <name evidence="3" type="ORF">SAMN05421803_101692</name>
</gene>
<dbReference type="PANTHER" id="PTHR43794:SF11">
    <property type="entry name" value="AMIDOHYDROLASE-RELATED DOMAIN-CONTAINING PROTEIN"/>
    <property type="match status" value="1"/>
</dbReference>
<protein>
    <submittedName>
        <fullName evidence="3">Cytosine/adenosine deaminase</fullName>
    </submittedName>
</protein>
<dbReference type="Pfam" id="PF01979">
    <property type="entry name" value="Amidohydro_1"/>
    <property type="match status" value="2"/>
</dbReference>
<dbReference type="Proteomes" id="UP000184452">
    <property type="component" value="Unassembled WGS sequence"/>
</dbReference>
<feature type="domain" description="Amidohydrolase-related" evidence="2">
    <location>
        <begin position="263"/>
        <end position="428"/>
    </location>
</feature>
<dbReference type="InterPro" id="IPR011059">
    <property type="entry name" value="Metal-dep_hydrolase_composite"/>
</dbReference>
<dbReference type="Gene3D" id="3.20.20.140">
    <property type="entry name" value="Metal-dependent hydrolases"/>
    <property type="match status" value="1"/>
</dbReference>
<accession>A0A1M6CGQ2</accession>
<evidence type="ECO:0000313" key="3">
    <source>
        <dbReference type="EMBL" id="SHI59868.1"/>
    </source>
</evidence>
<dbReference type="InterPro" id="IPR050287">
    <property type="entry name" value="MTA/SAH_deaminase"/>
</dbReference>
<dbReference type="InterPro" id="IPR006680">
    <property type="entry name" value="Amidohydro-rel"/>
</dbReference>
<dbReference type="AlphaFoldDB" id="A0A1M6CGQ2"/>
<keyword evidence="4" id="KW-1185">Reference proteome</keyword>
<dbReference type="PANTHER" id="PTHR43794">
    <property type="entry name" value="AMINOHYDROLASE SSNA-RELATED"/>
    <property type="match status" value="1"/>
</dbReference>
<dbReference type="SUPFAM" id="SSF51556">
    <property type="entry name" value="Metallo-dependent hydrolases"/>
    <property type="match status" value="1"/>
</dbReference>
<keyword evidence="1" id="KW-0378">Hydrolase</keyword>
<feature type="domain" description="Amidohydrolase-related" evidence="2">
    <location>
        <begin position="72"/>
        <end position="173"/>
    </location>
</feature>
<proteinExistence type="predicted"/>
<reference evidence="3 4" key="1">
    <citation type="submission" date="2016-11" db="EMBL/GenBank/DDBJ databases">
        <authorList>
            <person name="Jaros S."/>
            <person name="Januszkiewicz K."/>
            <person name="Wedrychowicz H."/>
        </authorList>
    </citation>
    <scope>NUCLEOTIDE SEQUENCE [LARGE SCALE GENOMIC DNA]</scope>
    <source>
        <strain evidence="3 4">CGMCC 4.5723</strain>
    </source>
</reference>
<dbReference type="SUPFAM" id="SSF51338">
    <property type="entry name" value="Composite domain of metallo-dependent hydrolases"/>
    <property type="match status" value="1"/>
</dbReference>
<dbReference type="STRING" id="758803.SAMN05421803_101692"/>
<dbReference type="NCBIfam" id="NF006056">
    <property type="entry name" value="PRK08204.1"/>
    <property type="match status" value="1"/>
</dbReference>
<dbReference type="EMBL" id="FQZK01000001">
    <property type="protein sequence ID" value="SHI59868.1"/>
    <property type="molecule type" value="Genomic_DNA"/>
</dbReference>
<name>A0A1M6CGQ2_9ACTN</name>
<sequence length="466" mass="48944">MSPATPLPDALRRPAADPDRRVLLTGGTVVTMDPRTGVLDRGDVLLRGDRIAAVGHGLPSDGALVVDTTGSIVAPGLVDTHRHAWQAQMRRTIPDVDDLAGYLRSTLVRVAPAYTPEDVHLGTRLAALTALDGGITTMLDFSHNSRSGAHADAAITALADTGIRGVHASMAPHFGEWEGQWPRDLERLRSTYAPTDDGLLTLRLAALATPDVAGARLAYGAELARVAGDLDIGVSLDAVFGPAASDAVVSWGRQGLLGPHVEAIHCTALSPEAWAALRDHGATVSLAPTSDAQIGLEDAVPPVDEALAHGIRPGLSVDVEVALASDMFTQMRALLTIQRMRAVHAAYGTSEEPSRITTRDVLDFATLAGARTLRLDDRTGSLTPGKQADLIVVDAEAVNTMPLHDAVGTLVLGADRANITSVWVAGRVRKWDGALVDVDVDALRSSVHNSVAAIAARLADADARDR</sequence>